<sequence>MLVVETVVRVRREYAGGKPIKAIARDLRLSRKVVRKAIRAPEGSFDYHRSVQPLPRIGPFQARLDTLLTENEVRSRRDRLRMTRIHDLLLRDGFEGSYDAVRRYATRWAAARRKDPGDGVAAFIPLLFKPGEAYQFDWSHEDVEIAGKPMRVKVAHVRLCASRAVYVRAYPRETQEMLFDAHARGFAFFGGVPLRGIYDNMKTAVTTVFVGKERVFNRRFLVMADHYMVEPTACSPAAGWEKGQVEHQVQTLRGRLFKPRLRFASLEELNGWLEAECWRWAEMHAHPEHKEMTVAQALELERPALQPMLAPFDGFHETQHAVTGTCLISFDRNRYSVAAKAVRRAVQVRAYADRIVVRMGDEVIADHPRFFGRDRTIYDPWHYLPVLVNKPGALRNGAPFQGWDLPPALARLRRKLGSNDDADRRFVRVLAAVLSDGLDAVEGAVREALDAGAVSDEVILNILSRRREPPRPASIVTPEDLALLHPPIANCARYDSLRGLHAAA</sequence>
<dbReference type="SUPFAM" id="SSF53098">
    <property type="entry name" value="Ribonuclease H-like"/>
    <property type="match status" value="1"/>
</dbReference>
<dbReference type="RefSeq" id="WP_188445755.1">
    <property type="nucleotide sequence ID" value="NZ_BMDW01000004.1"/>
</dbReference>
<dbReference type="InterPro" id="IPR001584">
    <property type="entry name" value="Integrase_cat-core"/>
</dbReference>
<dbReference type="InterPro" id="IPR054353">
    <property type="entry name" value="IstA-like_C"/>
</dbReference>
<evidence type="ECO:0000313" key="4">
    <source>
        <dbReference type="Proteomes" id="UP000618591"/>
    </source>
</evidence>
<evidence type="ECO:0000256" key="1">
    <source>
        <dbReference type="ARBA" id="ARBA00009277"/>
    </source>
</evidence>
<reference evidence="4" key="1">
    <citation type="journal article" date="2019" name="Int. J. Syst. Evol. Microbiol.">
        <title>The Global Catalogue of Microorganisms (GCM) 10K type strain sequencing project: providing services to taxonomists for standard genome sequencing and annotation.</title>
        <authorList>
            <consortium name="The Broad Institute Genomics Platform"/>
            <consortium name="The Broad Institute Genome Sequencing Center for Infectious Disease"/>
            <person name="Wu L."/>
            <person name="Ma J."/>
        </authorList>
    </citation>
    <scope>NUCLEOTIDE SEQUENCE [LARGE SCALE GENOMIC DNA]</scope>
    <source>
        <strain evidence="4">CGMCC 1.10106</strain>
    </source>
</reference>
<comment type="similarity">
    <text evidence="1">Belongs to the transposase IS21/IS408/IS1162 family.</text>
</comment>
<dbReference type="Pfam" id="PF22483">
    <property type="entry name" value="Mu-transpos_C_2"/>
    <property type="match status" value="1"/>
</dbReference>
<keyword evidence="4" id="KW-1185">Reference proteome</keyword>
<dbReference type="PANTHER" id="PTHR35004:SF7">
    <property type="entry name" value="INTEGRASE PROTEIN"/>
    <property type="match status" value="1"/>
</dbReference>
<evidence type="ECO:0000313" key="3">
    <source>
        <dbReference type="EMBL" id="GGA41624.1"/>
    </source>
</evidence>
<name>A0ABQ1GDM1_9SPHN</name>
<dbReference type="NCBIfam" id="NF033546">
    <property type="entry name" value="transpos_IS21"/>
    <property type="match status" value="1"/>
</dbReference>
<gene>
    <name evidence="3" type="ORF">GCM10011395_09890</name>
</gene>
<organism evidence="3 4">
    <name type="scientific">Sphingomonas psychrolutea</name>
    <dbReference type="NCBI Taxonomy" id="1259676"/>
    <lineage>
        <taxon>Bacteria</taxon>
        <taxon>Pseudomonadati</taxon>
        <taxon>Pseudomonadota</taxon>
        <taxon>Alphaproteobacteria</taxon>
        <taxon>Sphingomonadales</taxon>
        <taxon>Sphingomonadaceae</taxon>
        <taxon>Sphingomonas</taxon>
    </lineage>
</organism>
<protein>
    <submittedName>
        <fullName evidence="3">Transposase</fullName>
    </submittedName>
</protein>
<dbReference type="EMBL" id="BMDW01000004">
    <property type="protein sequence ID" value="GGA41624.1"/>
    <property type="molecule type" value="Genomic_DNA"/>
</dbReference>
<evidence type="ECO:0000259" key="2">
    <source>
        <dbReference type="PROSITE" id="PS50994"/>
    </source>
</evidence>
<dbReference type="PROSITE" id="PS50994">
    <property type="entry name" value="INTEGRASE"/>
    <property type="match status" value="1"/>
</dbReference>
<proteinExistence type="inferred from homology"/>
<dbReference type="InterPro" id="IPR012337">
    <property type="entry name" value="RNaseH-like_sf"/>
</dbReference>
<accession>A0ABQ1GDM1</accession>
<dbReference type="InterPro" id="IPR036397">
    <property type="entry name" value="RNaseH_sf"/>
</dbReference>
<comment type="caution">
    <text evidence="3">The sequence shown here is derived from an EMBL/GenBank/DDBJ whole genome shotgun (WGS) entry which is preliminary data.</text>
</comment>
<dbReference type="PANTHER" id="PTHR35004">
    <property type="entry name" value="TRANSPOSASE RV3428C-RELATED"/>
    <property type="match status" value="1"/>
</dbReference>
<dbReference type="Proteomes" id="UP000618591">
    <property type="component" value="Unassembled WGS sequence"/>
</dbReference>
<feature type="domain" description="Integrase catalytic" evidence="2">
    <location>
        <begin position="126"/>
        <end position="301"/>
    </location>
</feature>
<dbReference type="Gene3D" id="3.30.420.10">
    <property type="entry name" value="Ribonuclease H-like superfamily/Ribonuclease H"/>
    <property type="match status" value="1"/>
</dbReference>